<dbReference type="InterPro" id="IPR035919">
    <property type="entry name" value="EAL_sf"/>
</dbReference>
<accession>A0A857J4I9</accession>
<dbReference type="PANTHER" id="PTHR33121">
    <property type="entry name" value="CYCLIC DI-GMP PHOSPHODIESTERASE PDEF"/>
    <property type="match status" value="1"/>
</dbReference>
<dbReference type="SMART" id="SM00052">
    <property type="entry name" value="EAL"/>
    <property type="match status" value="1"/>
</dbReference>
<protein>
    <submittedName>
        <fullName evidence="2">EAL domain-containing protein</fullName>
    </submittedName>
</protein>
<gene>
    <name evidence="2" type="ORF">GT347_13260</name>
</gene>
<feature type="domain" description="EAL" evidence="1">
    <location>
        <begin position="1"/>
        <end position="250"/>
    </location>
</feature>
<dbReference type="Gene3D" id="3.20.20.450">
    <property type="entry name" value="EAL domain"/>
    <property type="match status" value="1"/>
</dbReference>
<dbReference type="AlphaFoldDB" id="A0A857J4I9"/>
<dbReference type="Pfam" id="PF00563">
    <property type="entry name" value="EAL"/>
    <property type="match status" value="1"/>
</dbReference>
<evidence type="ECO:0000259" key="1">
    <source>
        <dbReference type="PROSITE" id="PS50883"/>
    </source>
</evidence>
<keyword evidence="3" id="KW-1185">Reference proteome</keyword>
<dbReference type="Proteomes" id="UP000464787">
    <property type="component" value="Chromosome"/>
</dbReference>
<dbReference type="InterPro" id="IPR001633">
    <property type="entry name" value="EAL_dom"/>
</dbReference>
<dbReference type="PANTHER" id="PTHR33121:SF79">
    <property type="entry name" value="CYCLIC DI-GMP PHOSPHODIESTERASE PDED-RELATED"/>
    <property type="match status" value="1"/>
</dbReference>
<dbReference type="CDD" id="cd01948">
    <property type="entry name" value="EAL"/>
    <property type="match status" value="1"/>
</dbReference>
<evidence type="ECO:0000313" key="2">
    <source>
        <dbReference type="EMBL" id="QHI98874.1"/>
    </source>
</evidence>
<evidence type="ECO:0000313" key="3">
    <source>
        <dbReference type="Proteomes" id="UP000464787"/>
    </source>
</evidence>
<reference evidence="2 3" key="1">
    <citation type="submission" date="2020-01" db="EMBL/GenBank/DDBJ databases">
        <title>Genome sequencing of strain KACC 21265.</title>
        <authorList>
            <person name="Heo J."/>
            <person name="Kim S.-J."/>
            <person name="Kim J.-S."/>
            <person name="Hong S.-B."/>
            <person name="Kwon S.-W."/>
        </authorList>
    </citation>
    <scope>NUCLEOTIDE SEQUENCE [LARGE SCALE GENOMIC DNA]</scope>
    <source>
        <strain evidence="2 3">KACC 21265</strain>
    </source>
</reference>
<dbReference type="KEGG" id="xyk:GT347_13260"/>
<sequence>MIDALRAQHLGIVFQPQYLLPGTTLCGFEALVRLNMADERSIAPEHFLPLAAHAGLMGALTLFMVETACRTLKAWRELGHPPVFISVNIECEDLADILFAPRVCRMLAEHQVHRGQLEFELVERRFLELCDTSRTNITQLRGAGVRLAMDDFGTGHSALSQLAELPFDVVKIDKSFLARIPQDAVACTLLARVVDLCRALHKQVVIEGVESVAQLDWIAALPLQGIRLQGNALSLPLPGAQAWAARPQHAARSE</sequence>
<dbReference type="SUPFAM" id="SSF141868">
    <property type="entry name" value="EAL domain-like"/>
    <property type="match status" value="1"/>
</dbReference>
<dbReference type="PROSITE" id="PS50883">
    <property type="entry name" value="EAL"/>
    <property type="match status" value="1"/>
</dbReference>
<name>A0A857J4I9_9BURK</name>
<dbReference type="RefSeq" id="WP_160552468.1">
    <property type="nucleotide sequence ID" value="NZ_CP047650.1"/>
</dbReference>
<dbReference type="EMBL" id="CP047650">
    <property type="protein sequence ID" value="QHI98874.1"/>
    <property type="molecule type" value="Genomic_DNA"/>
</dbReference>
<organism evidence="2 3">
    <name type="scientific">Xylophilus rhododendri</name>
    <dbReference type="NCBI Taxonomy" id="2697032"/>
    <lineage>
        <taxon>Bacteria</taxon>
        <taxon>Pseudomonadati</taxon>
        <taxon>Pseudomonadota</taxon>
        <taxon>Betaproteobacteria</taxon>
        <taxon>Burkholderiales</taxon>
        <taxon>Xylophilus</taxon>
    </lineage>
</organism>
<proteinExistence type="predicted"/>
<dbReference type="InterPro" id="IPR050706">
    <property type="entry name" value="Cyclic-di-GMP_PDE-like"/>
</dbReference>
<dbReference type="GO" id="GO:0071111">
    <property type="term" value="F:cyclic-guanylate-specific phosphodiesterase activity"/>
    <property type="evidence" value="ECO:0007669"/>
    <property type="project" value="InterPro"/>
</dbReference>